<gene>
    <name evidence="1" type="ORF">QAD02_018357</name>
</gene>
<evidence type="ECO:0000313" key="2">
    <source>
        <dbReference type="Proteomes" id="UP001239111"/>
    </source>
</evidence>
<proteinExistence type="predicted"/>
<organism evidence="1 2">
    <name type="scientific">Eretmocerus hayati</name>
    <dbReference type="NCBI Taxonomy" id="131215"/>
    <lineage>
        <taxon>Eukaryota</taxon>
        <taxon>Metazoa</taxon>
        <taxon>Ecdysozoa</taxon>
        <taxon>Arthropoda</taxon>
        <taxon>Hexapoda</taxon>
        <taxon>Insecta</taxon>
        <taxon>Pterygota</taxon>
        <taxon>Neoptera</taxon>
        <taxon>Endopterygota</taxon>
        <taxon>Hymenoptera</taxon>
        <taxon>Apocrita</taxon>
        <taxon>Proctotrupomorpha</taxon>
        <taxon>Chalcidoidea</taxon>
        <taxon>Aphelinidae</taxon>
        <taxon>Aphelininae</taxon>
        <taxon>Eretmocerus</taxon>
    </lineage>
</organism>
<dbReference type="EMBL" id="CM056741">
    <property type="protein sequence ID" value="KAJ8682565.1"/>
    <property type="molecule type" value="Genomic_DNA"/>
</dbReference>
<reference evidence="1" key="1">
    <citation type="submission" date="2023-04" db="EMBL/GenBank/DDBJ databases">
        <title>A chromosome-level genome assembly of the parasitoid wasp Eretmocerus hayati.</title>
        <authorList>
            <person name="Zhong Y."/>
            <person name="Liu S."/>
            <person name="Liu Y."/>
        </authorList>
    </citation>
    <scope>NUCLEOTIDE SEQUENCE</scope>
    <source>
        <strain evidence="1">ZJU_SS_LIU_2023</strain>
    </source>
</reference>
<sequence>MKEIKTGDNATFVSLINEDGDLQGRKVWDINVTVINEEDCRNLLKPSGQHVWLQESSLCTSLPLNHPCPTFASSALVVKGRLIGLLSRSTFLIREPSSIVLLQVYVDVTRYNHLIGDHKEFQSQILDL</sequence>
<protein>
    <submittedName>
        <fullName evidence="1">Uncharacterized protein</fullName>
    </submittedName>
</protein>
<name>A0ACC2PGL6_9HYME</name>
<accession>A0ACC2PGL6</accession>
<comment type="caution">
    <text evidence="1">The sequence shown here is derived from an EMBL/GenBank/DDBJ whole genome shotgun (WGS) entry which is preliminary data.</text>
</comment>
<dbReference type="Proteomes" id="UP001239111">
    <property type="component" value="Chromosome 1"/>
</dbReference>
<keyword evidence="2" id="KW-1185">Reference proteome</keyword>
<evidence type="ECO:0000313" key="1">
    <source>
        <dbReference type="EMBL" id="KAJ8682565.1"/>
    </source>
</evidence>